<dbReference type="PANTHER" id="PTHR24148:SF73">
    <property type="entry name" value="HET DOMAIN PROTEIN (AFU_ORTHOLOGUE AFUA_8G01020)"/>
    <property type="match status" value="1"/>
</dbReference>
<dbReference type="Proteomes" id="UP000503462">
    <property type="component" value="Chromosome 5"/>
</dbReference>
<sequence>MACEINTNAGECIDHNNFWATTTDVDIFTSTHHAPTSSLQAGAGYEDLPRNWIRLLRILPCAPNSSTAELQCKLVQVALGAAPSYTALSYTWGSPPDIHEIYINGRRTRVRKNLWRFLREARNLDLEIFDWLWIDALCIDQDNHEERGIQVALMSEIYASAKQVLIWLGPAYAGSDQAMAEIAQRAAQKSAKNNLRSMAGKNVSLSLSLLCTRVYWTRLWIFQEVLLAKNLLLMCGARTAPWESLRKMILDVHNLCEEHQHNASAVRLVTSMQYQIIYGSPAKAIVLGTDDTVHGTSLYKLLRSTASLHCANPLDRVYALLGVARGGSLLKPDYDISIGTLLNAVLKHHHEVVEPPRDLKTVERQCHVLTTVQGLRPDAISMLEINDPVSSVSAQSGDITRYPLGLEGSFVGLWWAVAKGHNAVERLILEDPNVSLHSWLERAVVGGSEATVRFLLSKKVFLSETYVYALQLASIRGHSRLIEVLLNDRSIAQDCWTQTVKDQALRHAAHGGHIEAVKSLLHRGARVQLSDCERLAEGSVTENAFDDAVARGHVEVVKLLFDQHETLRPDFLCIAAARGHLQVVRLLLQKGVDVNASETFWPKHTALYIAVRAGHVAVVAELLASGATLDAMASWQLGGSISCDDALSAAQRRSYTAVVELLIKHGAISSDPKERAQFFA</sequence>
<feature type="repeat" description="ANK" evidence="1">
    <location>
        <begin position="602"/>
        <end position="634"/>
    </location>
</feature>
<dbReference type="Pfam" id="PF12796">
    <property type="entry name" value="Ank_2"/>
    <property type="match status" value="1"/>
</dbReference>
<name>A0A6H0Y442_9PEZI</name>
<feature type="repeat" description="ANK" evidence="1">
    <location>
        <begin position="572"/>
        <end position="599"/>
    </location>
</feature>
<reference evidence="3 4" key="1">
    <citation type="journal article" date="2016" name="Sci. Rep.">
        <title>Peltaster fructicola genome reveals evolution from an invasive phytopathogen to an ectophytic parasite.</title>
        <authorList>
            <person name="Xu C."/>
            <person name="Chen H."/>
            <person name="Gleason M.L."/>
            <person name="Xu J.R."/>
            <person name="Liu H."/>
            <person name="Zhang R."/>
            <person name="Sun G."/>
        </authorList>
    </citation>
    <scope>NUCLEOTIDE SEQUENCE [LARGE SCALE GENOMIC DNA]</scope>
    <source>
        <strain evidence="3 4">LNHT1506</strain>
    </source>
</reference>
<dbReference type="InterPro" id="IPR010730">
    <property type="entry name" value="HET"/>
</dbReference>
<dbReference type="PROSITE" id="PS50088">
    <property type="entry name" value="ANK_REPEAT"/>
    <property type="match status" value="2"/>
</dbReference>
<keyword evidence="1" id="KW-0040">ANK repeat</keyword>
<protein>
    <recommendedName>
        <fullName evidence="2">Heterokaryon incompatibility domain-containing protein</fullName>
    </recommendedName>
</protein>
<evidence type="ECO:0000313" key="3">
    <source>
        <dbReference type="EMBL" id="QIX01695.1"/>
    </source>
</evidence>
<dbReference type="InterPro" id="IPR002110">
    <property type="entry name" value="Ankyrin_rpt"/>
</dbReference>
<dbReference type="Gene3D" id="1.25.40.20">
    <property type="entry name" value="Ankyrin repeat-containing domain"/>
    <property type="match status" value="2"/>
</dbReference>
<dbReference type="SMART" id="SM00248">
    <property type="entry name" value="ANK"/>
    <property type="match status" value="5"/>
</dbReference>
<dbReference type="PROSITE" id="PS50297">
    <property type="entry name" value="ANK_REP_REGION"/>
    <property type="match status" value="2"/>
</dbReference>
<feature type="domain" description="Heterokaryon incompatibility" evidence="2">
    <location>
        <begin position="85"/>
        <end position="224"/>
    </location>
</feature>
<evidence type="ECO:0000259" key="2">
    <source>
        <dbReference type="Pfam" id="PF06985"/>
    </source>
</evidence>
<dbReference type="InterPro" id="IPR052895">
    <property type="entry name" value="HetReg/Transcr_Mod"/>
</dbReference>
<keyword evidence="4" id="KW-1185">Reference proteome</keyword>
<dbReference type="SUPFAM" id="SSF48403">
    <property type="entry name" value="Ankyrin repeat"/>
    <property type="match status" value="1"/>
</dbReference>
<evidence type="ECO:0000256" key="1">
    <source>
        <dbReference type="PROSITE-ProRule" id="PRU00023"/>
    </source>
</evidence>
<dbReference type="OrthoDB" id="3553147at2759"/>
<dbReference type="PANTHER" id="PTHR24148">
    <property type="entry name" value="ANKYRIN REPEAT DOMAIN-CONTAINING PROTEIN 39 HOMOLOG-RELATED"/>
    <property type="match status" value="1"/>
</dbReference>
<proteinExistence type="predicted"/>
<organism evidence="3 4">
    <name type="scientific">Peltaster fructicola</name>
    <dbReference type="NCBI Taxonomy" id="286661"/>
    <lineage>
        <taxon>Eukaryota</taxon>
        <taxon>Fungi</taxon>
        <taxon>Dikarya</taxon>
        <taxon>Ascomycota</taxon>
        <taxon>Pezizomycotina</taxon>
        <taxon>Dothideomycetes</taxon>
        <taxon>Dothideomycetes incertae sedis</taxon>
        <taxon>Peltaster</taxon>
    </lineage>
</organism>
<dbReference type="EMBL" id="CP051143">
    <property type="protein sequence ID" value="QIX01695.1"/>
    <property type="molecule type" value="Genomic_DNA"/>
</dbReference>
<dbReference type="AlphaFoldDB" id="A0A6H0Y442"/>
<evidence type="ECO:0000313" key="4">
    <source>
        <dbReference type="Proteomes" id="UP000503462"/>
    </source>
</evidence>
<gene>
    <name evidence="3" type="ORF">AMS68_007212</name>
</gene>
<dbReference type="Pfam" id="PF06985">
    <property type="entry name" value="HET"/>
    <property type="match status" value="1"/>
</dbReference>
<accession>A0A6H0Y442</accession>
<dbReference type="InterPro" id="IPR036770">
    <property type="entry name" value="Ankyrin_rpt-contain_sf"/>
</dbReference>